<organism evidence="1 2">
    <name type="scientific">Vaccinium darrowii</name>
    <dbReference type="NCBI Taxonomy" id="229202"/>
    <lineage>
        <taxon>Eukaryota</taxon>
        <taxon>Viridiplantae</taxon>
        <taxon>Streptophyta</taxon>
        <taxon>Embryophyta</taxon>
        <taxon>Tracheophyta</taxon>
        <taxon>Spermatophyta</taxon>
        <taxon>Magnoliopsida</taxon>
        <taxon>eudicotyledons</taxon>
        <taxon>Gunneridae</taxon>
        <taxon>Pentapetalae</taxon>
        <taxon>asterids</taxon>
        <taxon>Ericales</taxon>
        <taxon>Ericaceae</taxon>
        <taxon>Vaccinioideae</taxon>
        <taxon>Vaccinieae</taxon>
        <taxon>Vaccinium</taxon>
    </lineage>
</organism>
<keyword evidence="2" id="KW-1185">Reference proteome</keyword>
<dbReference type="EMBL" id="CM037161">
    <property type="protein sequence ID" value="KAH7856175.1"/>
    <property type="molecule type" value="Genomic_DNA"/>
</dbReference>
<dbReference type="Proteomes" id="UP000828048">
    <property type="component" value="Chromosome 11"/>
</dbReference>
<reference evidence="1 2" key="1">
    <citation type="journal article" date="2021" name="Hortic Res">
        <title>High-quality reference genome and annotation aids understanding of berry development for evergreen blueberry (Vaccinium darrowii).</title>
        <authorList>
            <person name="Yu J."/>
            <person name="Hulse-Kemp A.M."/>
            <person name="Babiker E."/>
            <person name="Staton M."/>
        </authorList>
    </citation>
    <scope>NUCLEOTIDE SEQUENCE [LARGE SCALE GENOMIC DNA]</scope>
    <source>
        <strain evidence="2">cv. NJ 8807/NJ 8810</strain>
        <tissue evidence="1">Young leaf</tissue>
    </source>
</reference>
<comment type="caution">
    <text evidence="1">The sequence shown here is derived from an EMBL/GenBank/DDBJ whole genome shotgun (WGS) entry which is preliminary data.</text>
</comment>
<gene>
    <name evidence="1" type="ORF">Vadar_033580</name>
</gene>
<accession>A0ACB7YRN2</accession>
<sequence>MKGTSKVIMGATLVMVVILAIVLGLVLVLLAELYCSMLLRRRRKPRLTTTSATATASNTPANDSSSSPSHPLQDQILSPKPLRSFYAHGVLDAPRSFLYPAIVHDKEDNLVDIEKQHTQQPPEAAWSPPLSPPFIISLTPPKPTDKITHQSGGITTGYIDAEHLVYISNPMYDDKGGRGSRVDTPFETPNTSPSRLEGDGFSGEEVEECSLASSSPDSWVVRKTPPLTPMKELPPEGCSVSLKDARSLATSSDSNSNKDDDRLSSSSSGSPCTSPSW</sequence>
<name>A0ACB7YRN2_9ERIC</name>
<evidence type="ECO:0000313" key="2">
    <source>
        <dbReference type="Proteomes" id="UP000828048"/>
    </source>
</evidence>
<proteinExistence type="predicted"/>
<protein>
    <submittedName>
        <fullName evidence="1">Uncharacterized protein</fullName>
    </submittedName>
</protein>
<evidence type="ECO:0000313" key="1">
    <source>
        <dbReference type="EMBL" id="KAH7856175.1"/>
    </source>
</evidence>